<dbReference type="InterPro" id="IPR000653">
    <property type="entry name" value="DegT/StrS_aminotransferase"/>
</dbReference>
<keyword evidence="4" id="KW-0808">Transferase</keyword>
<name>A7NGM3_ROSCS</name>
<evidence type="ECO:0000313" key="4">
    <source>
        <dbReference type="EMBL" id="ABU56616.1"/>
    </source>
</evidence>
<evidence type="ECO:0000313" key="5">
    <source>
        <dbReference type="Proteomes" id="UP000000263"/>
    </source>
</evidence>
<reference evidence="4 5" key="1">
    <citation type="submission" date="2007-08" db="EMBL/GenBank/DDBJ databases">
        <title>Complete sequence of Roseiflexus castenholzii DSM 13941.</title>
        <authorList>
            <consortium name="US DOE Joint Genome Institute"/>
            <person name="Copeland A."/>
            <person name="Lucas S."/>
            <person name="Lapidus A."/>
            <person name="Barry K."/>
            <person name="Glavina del Rio T."/>
            <person name="Dalin E."/>
            <person name="Tice H."/>
            <person name="Pitluck S."/>
            <person name="Thompson L.S."/>
            <person name="Brettin T."/>
            <person name="Bruce D."/>
            <person name="Detter J.C."/>
            <person name="Han C."/>
            <person name="Tapia R."/>
            <person name="Schmutz J."/>
            <person name="Larimer F."/>
            <person name="Land M."/>
            <person name="Hauser L."/>
            <person name="Kyrpides N."/>
            <person name="Mikhailova N."/>
            <person name="Bryant D.A."/>
            <person name="Hanada S."/>
            <person name="Tsukatani Y."/>
            <person name="Richardson P."/>
        </authorList>
    </citation>
    <scope>NUCLEOTIDE SEQUENCE [LARGE SCALE GENOMIC DNA]</scope>
    <source>
        <strain evidence="5">DSM 13941 / HLO8</strain>
    </source>
</reference>
<dbReference type="InterPro" id="IPR015421">
    <property type="entry name" value="PyrdxlP-dep_Trfase_major"/>
</dbReference>
<dbReference type="RefSeq" id="WP_011998019.1">
    <property type="nucleotide sequence ID" value="NC_009767.1"/>
</dbReference>
<dbReference type="PANTHER" id="PTHR30244">
    <property type="entry name" value="TRANSAMINASE"/>
    <property type="match status" value="1"/>
</dbReference>
<dbReference type="PANTHER" id="PTHR30244:SF39">
    <property type="entry name" value="BLR3650 PROTEIN"/>
    <property type="match status" value="1"/>
</dbReference>
<dbReference type="InterPro" id="IPR015422">
    <property type="entry name" value="PyrdxlP-dep_Trfase_small"/>
</dbReference>
<dbReference type="Gene3D" id="3.40.640.10">
    <property type="entry name" value="Type I PLP-dependent aspartate aminotransferase-like (Major domain)"/>
    <property type="match status" value="1"/>
</dbReference>
<dbReference type="Gene3D" id="3.90.1150.10">
    <property type="entry name" value="Aspartate Aminotransferase, domain 1"/>
    <property type="match status" value="1"/>
</dbReference>
<keyword evidence="2 3" id="KW-0663">Pyridoxal phosphate</keyword>
<feature type="modified residue" description="N6-(pyridoxal phosphate)lysine" evidence="2">
    <location>
        <position position="204"/>
    </location>
</feature>
<evidence type="ECO:0000256" key="3">
    <source>
        <dbReference type="RuleBase" id="RU004508"/>
    </source>
</evidence>
<dbReference type="InterPro" id="IPR015424">
    <property type="entry name" value="PyrdxlP-dep_Trfase"/>
</dbReference>
<dbReference type="GO" id="GO:0008483">
    <property type="term" value="F:transaminase activity"/>
    <property type="evidence" value="ECO:0007669"/>
    <property type="project" value="UniProtKB-KW"/>
</dbReference>
<dbReference type="SUPFAM" id="SSF53383">
    <property type="entry name" value="PLP-dependent transferases"/>
    <property type="match status" value="1"/>
</dbReference>
<dbReference type="eggNOG" id="COG0399">
    <property type="taxonomic scope" value="Bacteria"/>
</dbReference>
<dbReference type="PIRSF" id="PIRSF000390">
    <property type="entry name" value="PLP_StrS"/>
    <property type="match status" value="1"/>
</dbReference>
<accession>A7NGM3</accession>
<dbReference type="AlphaFoldDB" id="A7NGM3"/>
<sequence>MDTVPMSSPDLTDAERDAILNVLHTPVLSIGPYVQQFEQRLAAFVGARYGIAVNSGTSGLHLSIIAAGVTEYDLVVTTPFSFIASANCILYERGIPIFVDVDPLTGNIDPEQVRAAIGDLARGGMTARRWLPPALRNSRYGRLKAILPVHAFGQPADMAPIVAIARQRNLVVIEDACEALGSEYRNRPAGTLGDIAVFAFYPNKQITTGEGGMIVTNNEVWTALLRSLRNQGRDVFDAWLNHTRLGFNYRLDELSAALGCAQMQRIHELLAKRAQVAAWYNERLADVELIERPIISATTARMSWFVYVVRIKPPANRDAVMRQLAATGIPSRPYFTPIHLQPFYRKRFGFRRGDFPVTERLGDTSLALPFSGVVTEAQVDMVCERLRQSLECAITREEMADTL</sequence>
<dbReference type="Pfam" id="PF01041">
    <property type="entry name" value="DegT_DnrJ_EryC1"/>
    <property type="match status" value="1"/>
</dbReference>
<keyword evidence="4" id="KW-0032">Aminotransferase</keyword>
<gene>
    <name evidence="4" type="ordered locus">Rcas_0486</name>
</gene>
<keyword evidence="5" id="KW-1185">Reference proteome</keyword>
<comment type="similarity">
    <text evidence="3">Belongs to the DegT/DnrJ/EryC1 family.</text>
</comment>
<dbReference type="EMBL" id="CP000804">
    <property type="protein sequence ID" value="ABU56616.1"/>
    <property type="molecule type" value="Genomic_DNA"/>
</dbReference>
<organism evidence="4 5">
    <name type="scientific">Roseiflexus castenholzii (strain DSM 13941 / HLO8)</name>
    <dbReference type="NCBI Taxonomy" id="383372"/>
    <lineage>
        <taxon>Bacteria</taxon>
        <taxon>Bacillati</taxon>
        <taxon>Chloroflexota</taxon>
        <taxon>Chloroflexia</taxon>
        <taxon>Chloroflexales</taxon>
        <taxon>Roseiflexineae</taxon>
        <taxon>Roseiflexaceae</taxon>
        <taxon>Roseiflexus</taxon>
    </lineage>
</organism>
<evidence type="ECO:0000256" key="1">
    <source>
        <dbReference type="PIRSR" id="PIRSR000390-1"/>
    </source>
</evidence>
<proteinExistence type="inferred from homology"/>
<dbReference type="Proteomes" id="UP000000263">
    <property type="component" value="Chromosome"/>
</dbReference>
<dbReference type="STRING" id="383372.Rcas_0486"/>
<feature type="active site" description="Proton acceptor" evidence="1">
    <location>
        <position position="204"/>
    </location>
</feature>
<dbReference type="KEGG" id="rca:Rcas_0486"/>
<dbReference type="GO" id="GO:0000271">
    <property type="term" value="P:polysaccharide biosynthetic process"/>
    <property type="evidence" value="ECO:0007669"/>
    <property type="project" value="TreeGrafter"/>
</dbReference>
<dbReference type="HOGENOM" id="CLU_033332_7_2_0"/>
<dbReference type="OrthoDB" id="9810913at2"/>
<evidence type="ECO:0000256" key="2">
    <source>
        <dbReference type="PIRSR" id="PIRSR000390-2"/>
    </source>
</evidence>
<dbReference type="GO" id="GO:0030170">
    <property type="term" value="F:pyridoxal phosphate binding"/>
    <property type="evidence" value="ECO:0007669"/>
    <property type="project" value="TreeGrafter"/>
</dbReference>
<dbReference type="CDD" id="cd00616">
    <property type="entry name" value="AHBA_syn"/>
    <property type="match status" value="1"/>
</dbReference>
<protein>
    <submittedName>
        <fullName evidence="4">DegT/DnrJ/EryC1/StrS aminotransferase</fullName>
    </submittedName>
</protein>